<dbReference type="SUPFAM" id="SSF53098">
    <property type="entry name" value="Ribonuclease H-like"/>
    <property type="match status" value="1"/>
</dbReference>
<dbReference type="Gene3D" id="2.40.70.10">
    <property type="entry name" value="Acid Proteases"/>
    <property type="match status" value="1"/>
</dbReference>
<dbReference type="Pfam" id="PF13650">
    <property type="entry name" value="Asp_protease_2"/>
    <property type="match status" value="1"/>
</dbReference>
<sequence>MPNAAPVLSGHVASHTTSSCIRQPPGADQPHQSLLAARSTPGGCLQTVRARAYGPDGNHVVVNCLFDTGAEVSFIRKDVAEVLGLTGSHARCRFTTLGGRVGPKRKWRRVEFRLGAVGSSGQTEASTLVQALAIPRVCGKRPGAPLLIDVLIGIDYYYEFVTGRIRITTSRTVAVETRLGCLVCGRTDPRHSSKAHVLLTEGGGSDDDTLRRFWEIESLGIAPPEDTDKDGTAEMKKLEEELRLDDGRYSVSLPWVPGGPDLPNNYSQARRRLLALGLRLGTHEDDRVRYVSVMKQYLDEGWAESAPATSPPRRTWYLPHHAVYQGVGDERKCRVVFDGVAKFNGTTLNSQLEAGPNLQIDLLRAILSFRRRCVGLQADIEKMYLQIRVRPEDRDVCRFLWWDDEQVIRSYRLTRVCFGLTCSPFLAMGTVRLHVRRHQASAPRAAEEVLNNMYKDDLATSCDSVAEARSLADQLGSLLASGGFWLHKWASNEPDALRELPVEKTAMGVGGRPWKTLAIYWQRDDNLTFVAPEGTRLAAGDTKRQMLSTAAGIFDSIGLSLDQAKQIELHAFCDASERAYGAVVYLRVETASGATRVNLVAAKTRVSPVKRLSLPKLELMGALTAARLIRFAQRALQLDVRSLFCWSDSEVTLPWVRSAASRWKPFVRNRVKEIQRLVEPACWKHCPGKNNPADLLSRGSSLKGLASNNRWWQGPRWLAGPAEAALLVSVVTHPQDDVFHPGRYGDIERLFRITALCLRFELDAAEQTWDEWRRVRQESPAPLSPFLDEAGTLRVRGRLEKSNLPLTEKHPAILPNEHEITRGLILRCHLRQLHAGVSQTLATLRQRYWVLQGRSRVRHIIRGCLQCRWATARPIQPRMAALPEVRTTLGPAFAHVGMDFAGPLFVKTTRKTTSSRYITCMVFRAVHLELVPEMSTVGVMQALLCFITRRGRPATIQTDNFRSFQSAASELRRLWRRIDVDQVQNELAGQRIQWHFIPPRAPWMGGYLERLIRTMKETLRKVLGQALLVDEELRTILCERPGGPVPLSPFQLLTGRTYRLSRSRQPRNELAYTRGGAQAVGEPVAVPAAADRQMVMTLEKRLPLHVAPAQEMDEQYRGSEAERPRPDPGRQRPAGAMPPQGGGETFSRRRRRGPLSAAPDLHGGDDQACRQTGGAGTSAR</sequence>
<dbReference type="STRING" id="6335.A0A0V1KU94"/>
<feature type="region of interest" description="Disordered" evidence="1">
    <location>
        <begin position="1106"/>
        <end position="1180"/>
    </location>
</feature>
<dbReference type="InterPro" id="IPR036397">
    <property type="entry name" value="RNaseH_sf"/>
</dbReference>
<dbReference type="InterPro" id="IPR043502">
    <property type="entry name" value="DNA/RNA_pol_sf"/>
</dbReference>
<dbReference type="InterPro" id="IPR021109">
    <property type="entry name" value="Peptidase_aspartic_dom_sf"/>
</dbReference>
<evidence type="ECO:0000313" key="3">
    <source>
        <dbReference type="EMBL" id="KRZ50863.1"/>
    </source>
</evidence>
<dbReference type="Pfam" id="PF17921">
    <property type="entry name" value="Integrase_H2C2"/>
    <property type="match status" value="1"/>
</dbReference>
<dbReference type="InterPro" id="IPR012337">
    <property type="entry name" value="RNaseH-like_sf"/>
</dbReference>
<evidence type="ECO:0000259" key="2">
    <source>
        <dbReference type="PROSITE" id="PS50994"/>
    </source>
</evidence>
<dbReference type="PROSITE" id="PS50994">
    <property type="entry name" value="INTEGRASE"/>
    <property type="match status" value="1"/>
</dbReference>
<dbReference type="AlphaFoldDB" id="A0A0V1KU94"/>
<dbReference type="Pfam" id="PF05380">
    <property type="entry name" value="Peptidase_A17"/>
    <property type="match status" value="1"/>
</dbReference>
<evidence type="ECO:0000256" key="1">
    <source>
        <dbReference type="SAM" id="MobiDB-lite"/>
    </source>
</evidence>
<keyword evidence="4" id="KW-1185">Reference proteome</keyword>
<feature type="compositionally biased region" description="Basic and acidic residues" evidence="1">
    <location>
        <begin position="1114"/>
        <end position="1130"/>
    </location>
</feature>
<evidence type="ECO:0000313" key="4">
    <source>
        <dbReference type="Proteomes" id="UP000054721"/>
    </source>
</evidence>
<dbReference type="Gene3D" id="3.30.420.10">
    <property type="entry name" value="Ribonuclease H-like superfamily/Ribonuclease H"/>
    <property type="match status" value="1"/>
</dbReference>
<dbReference type="GO" id="GO:0015074">
    <property type="term" value="P:DNA integration"/>
    <property type="evidence" value="ECO:0007669"/>
    <property type="project" value="InterPro"/>
</dbReference>
<dbReference type="GO" id="GO:0003676">
    <property type="term" value="F:nucleic acid binding"/>
    <property type="evidence" value="ECO:0007669"/>
    <property type="project" value="InterPro"/>
</dbReference>
<dbReference type="Proteomes" id="UP000054721">
    <property type="component" value="Unassembled WGS sequence"/>
</dbReference>
<dbReference type="InterPro" id="IPR041588">
    <property type="entry name" value="Integrase_H2C2"/>
</dbReference>
<dbReference type="Gene3D" id="1.10.340.70">
    <property type="match status" value="1"/>
</dbReference>
<feature type="domain" description="Integrase catalytic" evidence="2">
    <location>
        <begin position="887"/>
        <end position="1057"/>
    </location>
</feature>
<dbReference type="GO" id="GO:0042575">
    <property type="term" value="C:DNA polymerase complex"/>
    <property type="evidence" value="ECO:0007669"/>
    <property type="project" value="UniProtKB-ARBA"/>
</dbReference>
<comment type="caution">
    <text evidence="3">The sequence shown here is derived from an EMBL/GenBank/DDBJ whole genome shotgun (WGS) entry which is preliminary data.</text>
</comment>
<proteinExistence type="predicted"/>
<organism evidence="3 4">
    <name type="scientific">Trichinella nativa</name>
    <dbReference type="NCBI Taxonomy" id="6335"/>
    <lineage>
        <taxon>Eukaryota</taxon>
        <taxon>Metazoa</taxon>
        <taxon>Ecdysozoa</taxon>
        <taxon>Nematoda</taxon>
        <taxon>Enoplea</taxon>
        <taxon>Dorylaimia</taxon>
        <taxon>Trichinellida</taxon>
        <taxon>Trichinellidae</taxon>
        <taxon>Trichinella</taxon>
    </lineage>
</organism>
<dbReference type="SUPFAM" id="SSF56672">
    <property type="entry name" value="DNA/RNA polymerases"/>
    <property type="match status" value="1"/>
</dbReference>
<reference evidence="3 4" key="1">
    <citation type="submission" date="2015-05" db="EMBL/GenBank/DDBJ databases">
        <title>Evolution of Trichinella species and genotypes.</title>
        <authorList>
            <person name="Korhonen P.K."/>
            <person name="Edoardo P."/>
            <person name="Giuseppe L.R."/>
            <person name="Gasser R.B."/>
        </authorList>
    </citation>
    <scope>NUCLEOTIDE SEQUENCE [LARGE SCALE GENOMIC DNA]</scope>
    <source>
        <strain evidence="3">ISS10</strain>
    </source>
</reference>
<dbReference type="PANTHER" id="PTHR47331">
    <property type="entry name" value="PHD-TYPE DOMAIN-CONTAINING PROTEIN"/>
    <property type="match status" value="1"/>
</dbReference>
<dbReference type="InterPro" id="IPR001584">
    <property type="entry name" value="Integrase_cat-core"/>
</dbReference>
<protein>
    <recommendedName>
        <fullName evidence="2">Integrase catalytic domain-containing protein</fullName>
    </recommendedName>
</protein>
<gene>
    <name evidence="3" type="ORF">T02_10364</name>
</gene>
<accession>A0A0V1KU94</accession>
<dbReference type="OrthoDB" id="5819143at2759"/>
<dbReference type="PANTHER" id="PTHR47331:SF1">
    <property type="entry name" value="GAG-LIKE PROTEIN"/>
    <property type="match status" value="1"/>
</dbReference>
<dbReference type="EMBL" id="JYDW01000247">
    <property type="protein sequence ID" value="KRZ50863.1"/>
    <property type="molecule type" value="Genomic_DNA"/>
</dbReference>
<name>A0A0V1KU94_9BILA</name>
<dbReference type="InterPro" id="IPR008042">
    <property type="entry name" value="Retrotrans_Pao"/>
</dbReference>